<protein>
    <submittedName>
        <fullName evidence="7">OLC1v1013665C1</fullName>
    </submittedName>
</protein>
<dbReference type="PRINTS" id="PR00080">
    <property type="entry name" value="SDRFAMILY"/>
</dbReference>
<dbReference type="Proteomes" id="UP001161247">
    <property type="component" value="Chromosome 7"/>
</dbReference>
<evidence type="ECO:0000256" key="3">
    <source>
        <dbReference type="ARBA" id="ARBA00022857"/>
    </source>
</evidence>
<evidence type="ECO:0000256" key="1">
    <source>
        <dbReference type="ARBA" id="ARBA00004606"/>
    </source>
</evidence>
<evidence type="ECO:0000313" key="8">
    <source>
        <dbReference type="Proteomes" id="UP001161247"/>
    </source>
</evidence>
<keyword evidence="4" id="KW-0735">Signal-anchor</keyword>
<keyword evidence="3" id="KW-0521">NADP</keyword>
<dbReference type="InterPro" id="IPR036291">
    <property type="entry name" value="NAD(P)-bd_dom_sf"/>
</dbReference>
<dbReference type="InterPro" id="IPR020904">
    <property type="entry name" value="Sc_DH/Rdtase_CS"/>
</dbReference>
<dbReference type="AlphaFoldDB" id="A0AAV1DYW1"/>
<dbReference type="Gene3D" id="3.40.50.720">
    <property type="entry name" value="NAD(P)-binding Rossmann-like Domain"/>
    <property type="match status" value="1"/>
</dbReference>
<evidence type="ECO:0000256" key="4">
    <source>
        <dbReference type="ARBA" id="ARBA00022968"/>
    </source>
</evidence>
<evidence type="ECO:0000313" key="7">
    <source>
        <dbReference type="EMBL" id="CAI9113123.1"/>
    </source>
</evidence>
<reference evidence="7" key="1">
    <citation type="submission" date="2023-03" db="EMBL/GenBank/DDBJ databases">
        <authorList>
            <person name="Julca I."/>
        </authorList>
    </citation>
    <scope>NUCLEOTIDE SEQUENCE</scope>
</reference>
<keyword evidence="5" id="KW-0560">Oxidoreductase</keyword>
<keyword evidence="8" id="KW-1185">Reference proteome</keyword>
<comment type="similarity">
    <text evidence="2 6">Belongs to the short-chain dehydrogenases/reductases (SDR) family.</text>
</comment>
<dbReference type="SUPFAM" id="SSF51735">
    <property type="entry name" value="NAD(P)-binding Rossmann-fold domains"/>
    <property type="match status" value="1"/>
</dbReference>
<dbReference type="PANTHER" id="PTHR43391">
    <property type="entry name" value="RETINOL DEHYDROGENASE-RELATED"/>
    <property type="match status" value="1"/>
</dbReference>
<sequence>MGFFSPVLDTLTLIKNLWSSGFDPVNFIQNSLNTFLPRLSLYALFAALPPYLAYKFIRFIITPLLYKENLSGKIVLIAGASSGIGEHLAYEYARRGSCLVIGARREKIIPVTADVSKVEDCQRLVETAIQHFGRLDHLVNVAGIAPLGLLEELDVVSNFTPSMDINFWGRIVQIASSASWLHVPRFSFYCASKAAVVSFFETLRVEIGSDVGITVVNPGVIESEMTKGKFLMTDGEVRVDQEMRDVQTSVIPVTPVGSCAKAIVDSASRGDRYLTTPSWMRSAFPYRVFSPEILERVNRWFLLPPPGRPATEALSKTVLDISGLKEVLYPPSLLSPDIKVG</sequence>
<keyword evidence="4" id="KW-0812">Transmembrane</keyword>
<dbReference type="PRINTS" id="PR00081">
    <property type="entry name" value="GDHRDH"/>
</dbReference>
<dbReference type="GO" id="GO:0016020">
    <property type="term" value="C:membrane"/>
    <property type="evidence" value="ECO:0007669"/>
    <property type="project" value="UniProtKB-SubCell"/>
</dbReference>
<gene>
    <name evidence="7" type="ORF">OLC1_LOCUS20184</name>
</gene>
<dbReference type="InterPro" id="IPR002347">
    <property type="entry name" value="SDR_fam"/>
</dbReference>
<dbReference type="GO" id="GO:0016491">
    <property type="term" value="F:oxidoreductase activity"/>
    <property type="evidence" value="ECO:0007669"/>
    <property type="project" value="UniProtKB-KW"/>
</dbReference>
<accession>A0AAV1DYW1</accession>
<comment type="subcellular location">
    <subcellularLocation>
        <location evidence="1">Membrane</location>
        <topology evidence="1">Single-pass type II membrane protein</topology>
    </subcellularLocation>
</comment>
<evidence type="ECO:0000256" key="5">
    <source>
        <dbReference type="ARBA" id="ARBA00023002"/>
    </source>
</evidence>
<dbReference type="GO" id="GO:0005829">
    <property type="term" value="C:cytosol"/>
    <property type="evidence" value="ECO:0007669"/>
    <property type="project" value="TreeGrafter"/>
</dbReference>
<dbReference type="Pfam" id="PF00106">
    <property type="entry name" value="adh_short"/>
    <property type="match status" value="1"/>
</dbReference>
<name>A0AAV1DYW1_OLDCO</name>
<evidence type="ECO:0000256" key="2">
    <source>
        <dbReference type="ARBA" id="ARBA00006484"/>
    </source>
</evidence>
<organism evidence="7 8">
    <name type="scientific">Oldenlandia corymbosa var. corymbosa</name>
    <dbReference type="NCBI Taxonomy" id="529605"/>
    <lineage>
        <taxon>Eukaryota</taxon>
        <taxon>Viridiplantae</taxon>
        <taxon>Streptophyta</taxon>
        <taxon>Embryophyta</taxon>
        <taxon>Tracheophyta</taxon>
        <taxon>Spermatophyta</taxon>
        <taxon>Magnoliopsida</taxon>
        <taxon>eudicotyledons</taxon>
        <taxon>Gunneridae</taxon>
        <taxon>Pentapetalae</taxon>
        <taxon>asterids</taxon>
        <taxon>lamiids</taxon>
        <taxon>Gentianales</taxon>
        <taxon>Rubiaceae</taxon>
        <taxon>Rubioideae</taxon>
        <taxon>Spermacoceae</taxon>
        <taxon>Hedyotis-Oldenlandia complex</taxon>
        <taxon>Oldenlandia</taxon>
    </lineage>
</organism>
<dbReference type="PANTHER" id="PTHR43391:SF89">
    <property type="entry name" value="11-BETA-HYDROXYSTEROID DEHYDROGENASE 1A-RELATED"/>
    <property type="match status" value="1"/>
</dbReference>
<proteinExistence type="inferred from homology"/>
<evidence type="ECO:0000256" key="6">
    <source>
        <dbReference type="RuleBase" id="RU000363"/>
    </source>
</evidence>
<dbReference type="PROSITE" id="PS00061">
    <property type="entry name" value="ADH_SHORT"/>
    <property type="match status" value="1"/>
</dbReference>
<dbReference type="EMBL" id="OX459124">
    <property type="protein sequence ID" value="CAI9113123.1"/>
    <property type="molecule type" value="Genomic_DNA"/>
</dbReference>